<evidence type="ECO:0000259" key="3">
    <source>
        <dbReference type="Pfam" id="PF21725"/>
    </source>
</evidence>
<dbReference type="Proteomes" id="UP000061018">
    <property type="component" value="Chromosome"/>
</dbReference>
<dbReference type="InterPro" id="IPR049082">
    <property type="entry name" value="T7SS_signal"/>
</dbReference>
<feature type="region of interest" description="Disordered" evidence="1">
    <location>
        <begin position="1"/>
        <end position="23"/>
    </location>
</feature>
<dbReference type="EMBL" id="CP012382">
    <property type="protein sequence ID" value="AKZ57385.1"/>
    <property type="molecule type" value="Genomic_DNA"/>
</dbReference>
<feature type="domain" description="Putative T7SS secretion signal" evidence="3">
    <location>
        <begin position="21"/>
        <end position="176"/>
    </location>
</feature>
<keyword evidence="2" id="KW-0472">Membrane</keyword>
<accession>A0A0K2AW70</accession>
<dbReference type="Pfam" id="PF21725">
    <property type="entry name" value="T7SS_signal"/>
    <property type="match status" value="1"/>
</dbReference>
<organism evidence="4 5">
    <name type="scientific">Streptomyces ambofaciens (strain ATCC 23877 / 3486 / DSM 40053 / JCM 4204 / NBRC 12836 / NRRL B-2516)</name>
    <dbReference type="NCBI Taxonomy" id="278992"/>
    <lineage>
        <taxon>Bacteria</taxon>
        <taxon>Bacillati</taxon>
        <taxon>Actinomycetota</taxon>
        <taxon>Actinomycetes</taxon>
        <taxon>Kitasatosporales</taxon>
        <taxon>Streptomycetaceae</taxon>
        <taxon>Streptomyces</taxon>
    </lineage>
</organism>
<dbReference type="RefSeq" id="WP_244902977.1">
    <property type="nucleotide sequence ID" value="NZ_CP012382.1"/>
</dbReference>
<dbReference type="KEGG" id="samb:SAM23877_4340"/>
<evidence type="ECO:0000313" key="5">
    <source>
        <dbReference type="Proteomes" id="UP000061018"/>
    </source>
</evidence>
<feature type="transmembrane region" description="Helical" evidence="2">
    <location>
        <begin position="208"/>
        <end position="238"/>
    </location>
</feature>
<keyword evidence="2" id="KW-1133">Transmembrane helix</keyword>
<dbReference type="AlphaFoldDB" id="A0A0K2AW70"/>
<gene>
    <name evidence="4" type="ORF">SAM23877_4340</name>
</gene>
<evidence type="ECO:0000256" key="1">
    <source>
        <dbReference type="SAM" id="MobiDB-lite"/>
    </source>
</evidence>
<feature type="region of interest" description="Disordered" evidence="1">
    <location>
        <begin position="112"/>
        <end position="152"/>
    </location>
</feature>
<protein>
    <recommendedName>
        <fullName evidence="3">Putative T7SS secretion signal domain-containing protein</fullName>
    </recommendedName>
</protein>
<evidence type="ECO:0000256" key="2">
    <source>
        <dbReference type="SAM" id="Phobius"/>
    </source>
</evidence>
<name>A0A0K2AW70_STRA7</name>
<proteinExistence type="predicted"/>
<evidence type="ECO:0000313" key="4">
    <source>
        <dbReference type="EMBL" id="AKZ57385.1"/>
    </source>
</evidence>
<feature type="compositionally biased region" description="Basic and acidic residues" evidence="1">
    <location>
        <begin position="112"/>
        <end position="135"/>
    </location>
</feature>
<sequence>MTPTSKRRPVDWQPLCDSDPVPGDPEEIRAEVKHMISVAKKLRDQAKNLKAISDDETLKGKYVEALREQSSTLEKHMREVAGRYERVHGHLTKWSNELEDFQGDADKILRQAKEKQKEVEAEKAKKSASEDKEAPHSSPSGTSPADDPLQPYRTRLHTVTGDRDDRANHHAGKIRDEIDDVIEDSWWDNVKGWVHDNAKWIKTVLDGLGWIATIAGIVAIWIPGLNLLVLGIAVLTILTRSLLVASGDASWTDLAFDVGGLLLMGIGRGGINALKGANKAASTAAQTSRTAGLKAGLRSHKGMLNDLSRAMAGAQDDVSRKFFSDLRHFTLKKISREAGLVTKGPTPVSTLSKWKHLGDDEAAGLYGQLRANKGVFPGAVSSGTTALGNLGYGAALTAGYGGMAVDVTDKALSKSDSMGWLAEHHLLPRDKPYNEDYNTWKESGWMPAPDTHW</sequence>
<reference evidence="5" key="1">
    <citation type="journal article" date="2015" name="J. Biotechnol.">
        <title>Complete genome sequence of Streptomyces ambofaciens ATCC 23877, the spiramycin producer.</title>
        <authorList>
            <person name="Thibessard A."/>
            <person name="Haas D."/>
            <person name="Gerbaud C."/>
            <person name="Aigle B."/>
            <person name="Lautru S."/>
            <person name="Pernodet J.L."/>
            <person name="Leblond P."/>
        </authorList>
    </citation>
    <scope>NUCLEOTIDE SEQUENCE [LARGE SCALE GENOMIC DNA]</scope>
    <source>
        <strain evidence="5">ATCC 23877 / 3486 / DSM 40053 / JCM 4204 / NBRC 12836 / NRRL B-2516</strain>
    </source>
</reference>
<keyword evidence="2" id="KW-0812">Transmembrane</keyword>